<gene>
    <name evidence="1" type="ORF">A2675_02930</name>
</gene>
<accession>A0A1G2SAL9</accession>
<name>A0A1G2SAL9_9BACT</name>
<sequence length="109" mass="12481">MSKTRVDSESSGPWVGFSGYNDGVLYRRAVSLTGEDECSTDIDVPDERSEPLSALETEEKLLLLRWLLEEAERKGIVVNYRSQKFIEWARSMINTHCYFLEGESIRLSS</sequence>
<evidence type="ECO:0000313" key="1">
    <source>
        <dbReference type="EMBL" id="OHA81371.1"/>
    </source>
</evidence>
<proteinExistence type="predicted"/>
<dbReference type="EMBL" id="MHUS01000012">
    <property type="protein sequence ID" value="OHA81371.1"/>
    <property type="molecule type" value="Genomic_DNA"/>
</dbReference>
<dbReference type="AlphaFoldDB" id="A0A1G2SAL9"/>
<dbReference type="Proteomes" id="UP000176997">
    <property type="component" value="Unassembled WGS sequence"/>
</dbReference>
<organism evidence="1 2">
    <name type="scientific">Candidatus Yonathbacteria bacterium RIFCSPHIGHO2_01_FULL_51_10</name>
    <dbReference type="NCBI Taxonomy" id="1802723"/>
    <lineage>
        <taxon>Bacteria</taxon>
        <taxon>Candidatus Yonathiibacteriota</taxon>
    </lineage>
</organism>
<protein>
    <submittedName>
        <fullName evidence="1">Uncharacterized protein</fullName>
    </submittedName>
</protein>
<evidence type="ECO:0000313" key="2">
    <source>
        <dbReference type="Proteomes" id="UP000176997"/>
    </source>
</evidence>
<dbReference type="STRING" id="1802723.A2675_02930"/>
<reference evidence="1 2" key="1">
    <citation type="journal article" date="2016" name="Nat. Commun.">
        <title>Thousands of microbial genomes shed light on interconnected biogeochemical processes in an aquifer system.</title>
        <authorList>
            <person name="Anantharaman K."/>
            <person name="Brown C.T."/>
            <person name="Hug L.A."/>
            <person name="Sharon I."/>
            <person name="Castelle C.J."/>
            <person name="Probst A.J."/>
            <person name="Thomas B.C."/>
            <person name="Singh A."/>
            <person name="Wilkins M.J."/>
            <person name="Karaoz U."/>
            <person name="Brodie E.L."/>
            <person name="Williams K.H."/>
            <person name="Hubbard S.S."/>
            <person name="Banfield J.F."/>
        </authorList>
    </citation>
    <scope>NUCLEOTIDE SEQUENCE [LARGE SCALE GENOMIC DNA]</scope>
</reference>
<comment type="caution">
    <text evidence="1">The sequence shown here is derived from an EMBL/GenBank/DDBJ whole genome shotgun (WGS) entry which is preliminary data.</text>
</comment>